<evidence type="ECO:0008006" key="3">
    <source>
        <dbReference type="Google" id="ProtNLM"/>
    </source>
</evidence>
<dbReference type="EMBL" id="HBFR01006502">
    <property type="protein sequence ID" value="CAD8877491.1"/>
    <property type="molecule type" value="Transcribed_RNA"/>
</dbReference>
<feature type="transmembrane region" description="Helical" evidence="1">
    <location>
        <begin position="48"/>
        <end position="70"/>
    </location>
</feature>
<evidence type="ECO:0000256" key="1">
    <source>
        <dbReference type="SAM" id="Phobius"/>
    </source>
</evidence>
<keyword evidence="1" id="KW-0472">Membrane</keyword>
<proteinExistence type="predicted"/>
<reference evidence="2" key="1">
    <citation type="submission" date="2021-01" db="EMBL/GenBank/DDBJ databases">
        <authorList>
            <person name="Corre E."/>
            <person name="Pelletier E."/>
            <person name="Niang G."/>
            <person name="Scheremetjew M."/>
            <person name="Finn R."/>
            <person name="Kale V."/>
            <person name="Holt S."/>
            <person name="Cochrane G."/>
            <person name="Meng A."/>
            <person name="Brown T."/>
            <person name="Cohen L."/>
        </authorList>
    </citation>
    <scope>NUCLEOTIDE SEQUENCE</scope>
    <source>
        <strain evidence="2">308</strain>
    </source>
</reference>
<dbReference type="Gene3D" id="1.10.10.60">
    <property type="entry name" value="Homeodomain-like"/>
    <property type="match status" value="1"/>
</dbReference>
<protein>
    <recommendedName>
        <fullName evidence="3">Myb-like domain-containing protein</fullName>
    </recommendedName>
</protein>
<keyword evidence="1" id="KW-1133">Transmembrane helix</keyword>
<accession>A0A7S1FNH1</accession>
<organism evidence="2">
    <name type="scientific">Corethron hystrix</name>
    <dbReference type="NCBI Taxonomy" id="216773"/>
    <lineage>
        <taxon>Eukaryota</taxon>
        <taxon>Sar</taxon>
        <taxon>Stramenopiles</taxon>
        <taxon>Ochrophyta</taxon>
        <taxon>Bacillariophyta</taxon>
        <taxon>Coscinodiscophyceae</taxon>
        <taxon>Corethrophycidae</taxon>
        <taxon>Corethrales</taxon>
        <taxon>Corethraceae</taxon>
        <taxon>Corethron</taxon>
    </lineage>
</organism>
<name>A0A7S1FNH1_9STRA</name>
<keyword evidence="1" id="KW-0812">Transmembrane</keyword>
<sequence>MRKHMSVKTKRILRNYRLECDGCSQNEATEKINAFVLETKRRAKYQKWFGRIVNLIFCVGAVIIFTLIFMNEKKRSGGTFGSADRVDDQLRSGIEDQRRKAALMEKAAEERFRAAPTWRDIEEKEVWIPKQEKQFEKALIQYGGITSSKERYDLIASRVDGKSRQECLMHHKLQQAIAKDQ</sequence>
<gene>
    <name evidence="2" type="ORF">CHYS00102_LOCUS4675</name>
</gene>
<evidence type="ECO:0000313" key="2">
    <source>
        <dbReference type="EMBL" id="CAD8877491.1"/>
    </source>
</evidence>
<dbReference type="AlphaFoldDB" id="A0A7S1FNH1"/>